<accession>A0A4R6IHM0</accession>
<dbReference type="AlphaFoldDB" id="A0A4R6IHM0"/>
<evidence type="ECO:0000313" key="1">
    <source>
        <dbReference type="EMBL" id="TDO21498.1"/>
    </source>
</evidence>
<sequence>MKRLSNISPFILLLVPVFIMMLFTFTTSLSGTTSQSNEVVLKNTGAATLAKVSTNPAK</sequence>
<name>A0A4R6IHM0_9SPHI</name>
<gene>
    <name evidence="1" type="ORF">CLV32_2603</name>
</gene>
<evidence type="ECO:0000313" key="2">
    <source>
        <dbReference type="Proteomes" id="UP000295499"/>
    </source>
</evidence>
<keyword evidence="2" id="KW-1185">Reference proteome</keyword>
<dbReference type="RefSeq" id="WP_166641941.1">
    <property type="nucleotide sequence ID" value="NZ_SNWM01000003.1"/>
</dbReference>
<dbReference type="EMBL" id="SNWM01000003">
    <property type="protein sequence ID" value="TDO21498.1"/>
    <property type="molecule type" value="Genomic_DNA"/>
</dbReference>
<dbReference type="Proteomes" id="UP000295499">
    <property type="component" value="Unassembled WGS sequence"/>
</dbReference>
<protein>
    <submittedName>
        <fullName evidence="1">Uncharacterized protein</fullName>
    </submittedName>
</protein>
<proteinExistence type="predicted"/>
<organism evidence="1 2">
    <name type="scientific">Pedobacter duraquae</name>
    <dbReference type="NCBI Taxonomy" id="425511"/>
    <lineage>
        <taxon>Bacteria</taxon>
        <taxon>Pseudomonadati</taxon>
        <taxon>Bacteroidota</taxon>
        <taxon>Sphingobacteriia</taxon>
        <taxon>Sphingobacteriales</taxon>
        <taxon>Sphingobacteriaceae</taxon>
        <taxon>Pedobacter</taxon>
    </lineage>
</organism>
<comment type="caution">
    <text evidence="1">The sequence shown here is derived from an EMBL/GenBank/DDBJ whole genome shotgun (WGS) entry which is preliminary data.</text>
</comment>
<reference evidence="1 2" key="1">
    <citation type="submission" date="2019-03" db="EMBL/GenBank/DDBJ databases">
        <title>Genomic Encyclopedia of Archaeal and Bacterial Type Strains, Phase II (KMG-II): from individual species to whole genera.</title>
        <authorList>
            <person name="Goeker M."/>
        </authorList>
    </citation>
    <scope>NUCLEOTIDE SEQUENCE [LARGE SCALE GENOMIC DNA]</scope>
    <source>
        <strain evidence="1 2">DSM 19034</strain>
    </source>
</reference>